<dbReference type="AlphaFoldDB" id="A0A853BW88"/>
<dbReference type="Gene3D" id="3.40.50.720">
    <property type="entry name" value="NAD(P)-binding Rossmann-like Domain"/>
    <property type="match status" value="1"/>
</dbReference>
<dbReference type="Gene3D" id="3.90.180.10">
    <property type="entry name" value="Medium-chain alcohol dehydrogenases, catalytic domain"/>
    <property type="match status" value="1"/>
</dbReference>
<dbReference type="InterPro" id="IPR036291">
    <property type="entry name" value="NAD(P)-bd_dom_sf"/>
</dbReference>
<dbReference type="InterPro" id="IPR051603">
    <property type="entry name" value="Zinc-ADH_QOR/CCCR"/>
</dbReference>
<dbReference type="InterPro" id="IPR013154">
    <property type="entry name" value="ADH-like_N"/>
</dbReference>
<accession>A0A853BW88</accession>
<dbReference type="CDD" id="cd07812">
    <property type="entry name" value="SRPBCC"/>
    <property type="match status" value="1"/>
</dbReference>
<dbReference type="InterPro" id="IPR011032">
    <property type="entry name" value="GroES-like_sf"/>
</dbReference>
<evidence type="ECO:0000313" key="4">
    <source>
        <dbReference type="EMBL" id="NYI99066.1"/>
    </source>
</evidence>
<feature type="region of interest" description="Disordered" evidence="2">
    <location>
        <begin position="348"/>
        <end position="380"/>
    </location>
</feature>
<dbReference type="Gene3D" id="3.30.530.20">
    <property type="match status" value="1"/>
</dbReference>
<dbReference type="PANTHER" id="PTHR44154:SF1">
    <property type="entry name" value="QUINONE OXIDOREDUCTASE"/>
    <property type="match status" value="1"/>
</dbReference>
<dbReference type="SUPFAM" id="SSF55961">
    <property type="entry name" value="Bet v1-like"/>
    <property type="match status" value="1"/>
</dbReference>
<evidence type="ECO:0000256" key="2">
    <source>
        <dbReference type="SAM" id="MobiDB-lite"/>
    </source>
</evidence>
<dbReference type="InterPro" id="IPR013149">
    <property type="entry name" value="ADH-like_C"/>
</dbReference>
<dbReference type="Pfam" id="PF08240">
    <property type="entry name" value="ADH_N"/>
    <property type="match status" value="1"/>
</dbReference>
<dbReference type="PANTHER" id="PTHR44154">
    <property type="entry name" value="QUINONE OXIDOREDUCTASE"/>
    <property type="match status" value="1"/>
</dbReference>
<comment type="caution">
    <text evidence="4">The sequence shown here is derived from an EMBL/GenBank/DDBJ whole genome shotgun (WGS) entry which is preliminary data.</text>
</comment>
<name>A0A853BW88_9ACTN</name>
<dbReference type="Pfam" id="PF00107">
    <property type="entry name" value="ADH_zinc_N"/>
    <property type="match status" value="1"/>
</dbReference>
<dbReference type="SMART" id="SM00829">
    <property type="entry name" value="PKS_ER"/>
    <property type="match status" value="1"/>
</dbReference>
<sequence>MRSAYIEALGPAEHIRYGDLPPPRPASGEVLVDVAYTAVNHVDTFVRSGAWRTPLTFPFVIGRDLVGTVAADSPPAGGFVPGERVWCLSMGHAGRQGAAAERVAVPADRLYRLPPEVPGAEAAALAHPAATAYLALFVHGGLRPGARVVVVGAGGNVGGAAVVMAAEAGARVTAVASAADAAYCRALGAEAAVDYRAPDLAGALAALHPEGADLVVDAAGRNDVETAVPLLARRGRMVLLAGMATRPVLPAGPLYLLDRTVTGFAISQAATDELAAAADHVARLAAAGRLRPRRVEVLPLSEAAQAHRRLEAGEGAGVRFVLATGVGESAAGSARSGAVEAARAGGAAPAARPGAAARPGSADGADLTNAPGGRGPDGAAAASLSAMSTSIVDQSPLFEVRAEIRVAAPPSAVYTLVSDLPSQGKWSPECRGGEWVQGEPGAVGSVFRGENYRAQDVVGWAPLVRGTWHTEARVVAAEPDRTFRWMMLSHAKEDQESIWGFDVAPDGEGGSVLVHHFRMGRATAGIHKIVADLDEEDRKRFIAEWTEKLESDLAVTLSRIKDVIEQA</sequence>
<proteinExistence type="predicted"/>
<dbReference type="SUPFAM" id="SSF51735">
    <property type="entry name" value="NAD(P)-binding Rossmann-fold domains"/>
    <property type="match status" value="1"/>
</dbReference>
<evidence type="ECO:0000313" key="5">
    <source>
        <dbReference type="Proteomes" id="UP000575985"/>
    </source>
</evidence>
<dbReference type="InterPro" id="IPR020843">
    <property type="entry name" value="ER"/>
</dbReference>
<feature type="domain" description="Enoyl reductase (ER)" evidence="3">
    <location>
        <begin position="10"/>
        <end position="322"/>
    </location>
</feature>
<dbReference type="InterPro" id="IPR023393">
    <property type="entry name" value="START-like_dom_sf"/>
</dbReference>
<gene>
    <name evidence="4" type="ORF">HNR12_005343</name>
</gene>
<dbReference type="InterPro" id="IPR019587">
    <property type="entry name" value="Polyketide_cyclase/dehydratase"/>
</dbReference>
<dbReference type="RefSeq" id="WP_179770112.1">
    <property type="nucleotide sequence ID" value="NZ_JACCFO010000001.1"/>
</dbReference>
<keyword evidence="1" id="KW-0521">NADP</keyword>
<evidence type="ECO:0000259" key="3">
    <source>
        <dbReference type="SMART" id="SM00829"/>
    </source>
</evidence>
<dbReference type="SUPFAM" id="SSF50129">
    <property type="entry name" value="GroES-like"/>
    <property type="match status" value="1"/>
</dbReference>
<organism evidence="4 5">
    <name type="scientific">Streptomonospora nanhaiensis</name>
    <dbReference type="NCBI Taxonomy" id="1323731"/>
    <lineage>
        <taxon>Bacteria</taxon>
        <taxon>Bacillati</taxon>
        <taxon>Actinomycetota</taxon>
        <taxon>Actinomycetes</taxon>
        <taxon>Streptosporangiales</taxon>
        <taxon>Nocardiopsidaceae</taxon>
        <taxon>Streptomonospora</taxon>
    </lineage>
</organism>
<dbReference type="Pfam" id="PF10604">
    <property type="entry name" value="Polyketide_cyc2"/>
    <property type="match status" value="1"/>
</dbReference>
<keyword evidence="5" id="KW-1185">Reference proteome</keyword>
<reference evidence="4 5" key="1">
    <citation type="submission" date="2020-07" db="EMBL/GenBank/DDBJ databases">
        <title>Sequencing the genomes of 1000 actinobacteria strains.</title>
        <authorList>
            <person name="Klenk H.-P."/>
        </authorList>
    </citation>
    <scope>NUCLEOTIDE SEQUENCE [LARGE SCALE GENOMIC DNA]</scope>
    <source>
        <strain evidence="4 5">DSM 45927</strain>
    </source>
</reference>
<feature type="compositionally biased region" description="Low complexity" evidence="2">
    <location>
        <begin position="348"/>
        <end position="366"/>
    </location>
</feature>
<dbReference type="GO" id="GO:0016491">
    <property type="term" value="F:oxidoreductase activity"/>
    <property type="evidence" value="ECO:0007669"/>
    <property type="project" value="InterPro"/>
</dbReference>
<protein>
    <submittedName>
        <fullName evidence="4">NADPH:quinone reductase-like Zn-dependent oxidoreductase</fullName>
    </submittedName>
</protein>
<dbReference type="Proteomes" id="UP000575985">
    <property type="component" value="Unassembled WGS sequence"/>
</dbReference>
<evidence type="ECO:0000256" key="1">
    <source>
        <dbReference type="ARBA" id="ARBA00022857"/>
    </source>
</evidence>
<dbReference type="EMBL" id="JACCFO010000001">
    <property type="protein sequence ID" value="NYI99066.1"/>
    <property type="molecule type" value="Genomic_DNA"/>
</dbReference>